<proteinExistence type="predicted"/>
<gene>
    <name evidence="2" type="ORF">GCM10010302_26360</name>
</gene>
<keyword evidence="3" id="KW-1185">Reference proteome</keyword>
<dbReference type="Proteomes" id="UP001501867">
    <property type="component" value="Unassembled WGS sequence"/>
</dbReference>
<dbReference type="EMBL" id="BAAABV010000015">
    <property type="protein sequence ID" value="GAA0286774.1"/>
    <property type="molecule type" value="Genomic_DNA"/>
</dbReference>
<dbReference type="Pfam" id="PF09250">
    <property type="entry name" value="Prim-Pol"/>
    <property type="match status" value="1"/>
</dbReference>
<dbReference type="SMART" id="SM00943">
    <property type="entry name" value="Prim-Pol"/>
    <property type="match status" value="1"/>
</dbReference>
<comment type="caution">
    <text evidence="2">The sequence shown here is derived from an EMBL/GenBank/DDBJ whole genome shotgun (WGS) entry which is preliminary data.</text>
</comment>
<name>A0ABN0VC60_9ACTN</name>
<feature type="domain" description="DNA primase/polymerase bifunctional N-terminal" evidence="1">
    <location>
        <begin position="1"/>
        <end position="136"/>
    </location>
</feature>
<accession>A0ABN0VC60</accession>
<dbReference type="SUPFAM" id="SSF56747">
    <property type="entry name" value="Prim-pol domain"/>
    <property type="match status" value="1"/>
</dbReference>
<evidence type="ECO:0000259" key="1">
    <source>
        <dbReference type="SMART" id="SM00943"/>
    </source>
</evidence>
<dbReference type="CDD" id="cd04859">
    <property type="entry name" value="Prim_Pol"/>
    <property type="match status" value="1"/>
</dbReference>
<reference evidence="3" key="1">
    <citation type="journal article" date="2019" name="Int. J. Syst. Evol. Microbiol.">
        <title>The Global Catalogue of Microorganisms (GCM) 10K type strain sequencing project: providing services to taxonomists for standard genome sequencing and annotation.</title>
        <authorList>
            <consortium name="The Broad Institute Genomics Platform"/>
            <consortium name="The Broad Institute Genome Sequencing Center for Infectious Disease"/>
            <person name="Wu L."/>
            <person name="Ma J."/>
        </authorList>
    </citation>
    <scope>NUCLEOTIDE SEQUENCE [LARGE SCALE GENOMIC DNA]</scope>
    <source>
        <strain evidence="3">JCM 4505</strain>
    </source>
</reference>
<evidence type="ECO:0000313" key="3">
    <source>
        <dbReference type="Proteomes" id="UP001501867"/>
    </source>
</evidence>
<evidence type="ECO:0000313" key="2">
    <source>
        <dbReference type="EMBL" id="GAA0286774.1"/>
    </source>
</evidence>
<dbReference type="InterPro" id="IPR015330">
    <property type="entry name" value="DNA_primase/pol_bifunc_N"/>
</dbReference>
<organism evidence="2 3">
    <name type="scientific">Streptomyces polychromogenes</name>
    <dbReference type="NCBI Taxonomy" id="67342"/>
    <lineage>
        <taxon>Bacteria</taxon>
        <taxon>Bacillati</taxon>
        <taxon>Actinomycetota</taxon>
        <taxon>Actinomycetes</taxon>
        <taxon>Kitasatosporales</taxon>
        <taxon>Streptomycetaceae</taxon>
        <taxon>Streptomyces</taxon>
    </lineage>
</organism>
<sequence>MRWSAVATNDPAMAARWYDPSPRNIAVACGPSGLLVLDDDTGTALADLCADRGRCLPQTFTVRTRKGLHHYFHQPEQPLGNGLGLLAGRGFDIRGGASTTSKYGGYVIAPGSRHETGAVYEAVDWDAEVVPLPGWIEHLLRVAPEPRAPGESRCTWERIRGVVAKLLEQHEGNRDNCLWWAACRFAEAVADGADEGALRVVLASTAERVGLTVWDAETKLNRALRAVAA</sequence>
<protein>
    <recommendedName>
        <fullName evidence="1">DNA primase/polymerase bifunctional N-terminal domain-containing protein</fullName>
    </recommendedName>
</protein>